<reference evidence="6 7" key="2">
    <citation type="journal article" date="2012" name="Proc. Natl. Acad. Sci. U.S.A.">
        <title>Antigenic diversity is generated by distinct evolutionary mechanisms in African trypanosome species.</title>
        <authorList>
            <person name="Jackson A.P."/>
            <person name="Berry A."/>
            <person name="Aslett M."/>
            <person name="Allison H.C."/>
            <person name="Burton P."/>
            <person name="Vavrova-Anderson J."/>
            <person name="Brown R."/>
            <person name="Browne H."/>
            <person name="Corton N."/>
            <person name="Hauser H."/>
            <person name="Gamble J."/>
            <person name="Gilderthorp R."/>
            <person name="Marcello L."/>
            <person name="McQuillan J."/>
            <person name="Otto T.D."/>
            <person name="Quail M.A."/>
            <person name="Sanders M.J."/>
            <person name="van Tonder A."/>
            <person name="Ginger M.L."/>
            <person name="Field M.C."/>
            <person name="Barry J.D."/>
            <person name="Hertz-Fowler C."/>
            <person name="Berriman M."/>
        </authorList>
    </citation>
    <scope>NUCLEOTIDE SEQUENCE [LARGE SCALE GENOMIC DNA]</scope>
    <source>
        <strain evidence="6 7">IL3000</strain>
    </source>
</reference>
<organism evidence="6 7">
    <name type="scientific">Trypanosoma congolense (strain IL3000)</name>
    <dbReference type="NCBI Taxonomy" id="1068625"/>
    <lineage>
        <taxon>Eukaryota</taxon>
        <taxon>Discoba</taxon>
        <taxon>Euglenozoa</taxon>
        <taxon>Kinetoplastea</taxon>
        <taxon>Metakinetoplastina</taxon>
        <taxon>Trypanosomatida</taxon>
        <taxon>Trypanosomatidae</taxon>
        <taxon>Trypanosoma</taxon>
        <taxon>Nannomonas</taxon>
    </lineage>
</organism>
<dbReference type="VEuPathDB" id="TriTrypDB:TcIL3000_0_06360"/>
<sequence length="577" mass="63658">MSSDEWHIVERLSSAQQRPISEPHRFTVLVLAALCCICVSFLYTFNLVSGAIQSRYNLTQGDMSTITTVGIVVGYFGLPYSFVYDHFGPRPIFVLGFTVFTIGALLLALTFQGIVEGSVVRLSVLNAFMTLGTTLFDMAVMVTLLSHFPSNRGAVIAILKTLVGLGSAIVGSIRLAFFSKNTSAYFYFMMTSFIAAGVLGAIYVRLPAYHLTGYEENHLTEEVKSLRLMRKAVYLRQKAPVWRFAIALAVLITLIVLLPVQGALVAYLKLGDNYRLGFSIVVIVLTLLLPLAALPTTKFDGPREINAPETKSPTDTSGPAGCVVDTDVDYIAPQFQEPFCLGLRTARLWCLLLTIFCCAGSLFVVMFNARFIYTALASEVPDEALNTLLTILNGTGSASGRLLMSYFEVWSQKRRAEDRIPITVALFAPAACIVTMLTLFLAVPKVALPLPFFIGAIANGFMGATIVLVSRTLFARDPAKHYYFCYVGSLLSAIFLNRLLYGEWYTREATKREETVCMDRVCVVMPLAFLLGMALLSLTSSTYVHQQYRALCRKALEERQRIRCEGGETSPPSPKLE</sequence>
<feature type="transmembrane region" description="Helical" evidence="5">
    <location>
        <begin position="449"/>
        <end position="469"/>
    </location>
</feature>
<dbReference type="SUPFAM" id="SSF103473">
    <property type="entry name" value="MFS general substrate transporter"/>
    <property type="match status" value="1"/>
</dbReference>
<feature type="transmembrane region" description="Helical" evidence="5">
    <location>
        <begin position="348"/>
        <end position="372"/>
    </location>
</feature>
<dbReference type="Gene3D" id="1.20.1250.20">
    <property type="entry name" value="MFS general substrate transporter like domains"/>
    <property type="match status" value="2"/>
</dbReference>
<dbReference type="AlphaFoldDB" id="F9WE33"/>
<dbReference type="PANTHER" id="PTHR21576">
    <property type="entry name" value="UNCHARACTERIZED NODULIN-LIKE PROTEIN"/>
    <property type="match status" value="1"/>
</dbReference>
<dbReference type="GO" id="GO:0016020">
    <property type="term" value="C:membrane"/>
    <property type="evidence" value="ECO:0007669"/>
    <property type="project" value="UniProtKB-SubCell"/>
</dbReference>
<comment type="subcellular location">
    <subcellularLocation>
        <location evidence="1">Membrane</location>
        <topology evidence="1">Multi-pass membrane protein</topology>
    </subcellularLocation>
</comment>
<feature type="transmembrane region" description="Helical" evidence="5">
    <location>
        <begin position="92"/>
        <end position="115"/>
    </location>
</feature>
<dbReference type="OMA" id="CFQGVIV"/>
<evidence type="ECO:0000256" key="5">
    <source>
        <dbReference type="SAM" id="Phobius"/>
    </source>
</evidence>
<feature type="transmembrane region" description="Helical" evidence="5">
    <location>
        <begin position="424"/>
        <end position="443"/>
    </location>
</feature>
<feature type="transmembrane region" description="Helical" evidence="5">
    <location>
        <begin position="521"/>
        <end position="544"/>
    </location>
</feature>
<dbReference type="Pfam" id="PF07690">
    <property type="entry name" value="MFS_1"/>
    <property type="match status" value="1"/>
</dbReference>
<dbReference type="EMBL" id="CAEQ01001944">
    <property type="protein sequence ID" value="CCD15539.1"/>
    <property type="molecule type" value="Genomic_DNA"/>
</dbReference>
<feature type="transmembrane region" description="Helical" evidence="5">
    <location>
        <begin position="184"/>
        <end position="204"/>
    </location>
</feature>
<feature type="transmembrane region" description="Helical" evidence="5">
    <location>
        <begin position="26"/>
        <end position="45"/>
    </location>
</feature>
<evidence type="ECO:0000256" key="4">
    <source>
        <dbReference type="ARBA" id="ARBA00023136"/>
    </source>
</evidence>
<feature type="transmembrane region" description="Helical" evidence="5">
    <location>
        <begin position="127"/>
        <end position="145"/>
    </location>
</feature>
<dbReference type="InterPro" id="IPR011701">
    <property type="entry name" value="MFS"/>
</dbReference>
<evidence type="ECO:0000256" key="1">
    <source>
        <dbReference type="ARBA" id="ARBA00004141"/>
    </source>
</evidence>
<protein>
    <submittedName>
        <fullName evidence="6">WGS project CAEQ00000000 data, annotated contig 243</fullName>
    </submittedName>
</protein>
<keyword evidence="3 5" id="KW-1133">Transmembrane helix</keyword>
<evidence type="ECO:0000256" key="2">
    <source>
        <dbReference type="ARBA" id="ARBA00022692"/>
    </source>
</evidence>
<feature type="transmembrane region" description="Helical" evidence="5">
    <location>
        <begin position="274"/>
        <end position="294"/>
    </location>
</feature>
<feature type="transmembrane region" description="Helical" evidence="5">
    <location>
        <begin position="481"/>
        <end position="501"/>
    </location>
</feature>
<dbReference type="Proteomes" id="UP000000702">
    <property type="component" value="Unassembled WGS sequence"/>
</dbReference>
<dbReference type="PANTHER" id="PTHR21576:SF157">
    <property type="entry name" value="NODULIN-LIKE DOMAIN-CONTAINING PROTEIN"/>
    <property type="match status" value="1"/>
</dbReference>
<evidence type="ECO:0000313" key="7">
    <source>
        <dbReference type="Proteomes" id="UP000000702"/>
    </source>
</evidence>
<feature type="transmembrane region" description="Helical" evidence="5">
    <location>
        <begin position="65"/>
        <end position="83"/>
    </location>
</feature>
<feature type="transmembrane region" description="Helical" evidence="5">
    <location>
        <begin position="244"/>
        <end position="268"/>
    </location>
</feature>
<keyword evidence="4 5" id="KW-0472">Membrane</keyword>
<evidence type="ECO:0000256" key="3">
    <source>
        <dbReference type="ARBA" id="ARBA00022989"/>
    </source>
</evidence>
<accession>F9WE33</accession>
<keyword evidence="7" id="KW-1185">Reference proteome</keyword>
<keyword evidence="2 5" id="KW-0812">Transmembrane</keyword>
<dbReference type="InterPro" id="IPR036259">
    <property type="entry name" value="MFS_trans_sf"/>
</dbReference>
<gene>
    <name evidence="6" type="ORF">TCIL3000_0_06360</name>
</gene>
<name>F9WE33_TRYCI</name>
<reference evidence="7" key="1">
    <citation type="submission" date="2011-07" db="EMBL/GenBank/DDBJ databases">
        <title>Divergent evolution of antigenic variation in African trypanosomes.</title>
        <authorList>
            <person name="Jackson A.P."/>
            <person name="Berry A."/>
            <person name="Allison H.C."/>
            <person name="Burton P."/>
            <person name="Anderson J."/>
            <person name="Aslett M."/>
            <person name="Brown R."/>
            <person name="Corton N."/>
            <person name="Harris D."/>
            <person name="Hauser H."/>
            <person name="Gamble J."/>
            <person name="Gilderthorp R."/>
            <person name="McQuillan J."/>
            <person name="Quail M.A."/>
            <person name="Sanders M."/>
            <person name="Van Tonder A."/>
            <person name="Ginger M.L."/>
            <person name="Donelson J.E."/>
            <person name="Field M.C."/>
            <person name="Barry J.D."/>
            <person name="Berriman M."/>
            <person name="Hertz-Fowler C."/>
        </authorList>
    </citation>
    <scope>NUCLEOTIDE SEQUENCE [LARGE SCALE GENOMIC DNA]</scope>
    <source>
        <strain evidence="7">IL3000</strain>
    </source>
</reference>
<comment type="caution">
    <text evidence="6">The sequence shown here is derived from an EMBL/GenBank/DDBJ whole genome shotgun (WGS) entry which is preliminary data.</text>
</comment>
<proteinExistence type="predicted"/>
<feature type="transmembrane region" description="Helical" evidence="5">
    <location>
        <begin position="157"/>
        <end position="178"/>
    </location>
</feature>
<evidence type="ECO:0000313" key="6">
    <source>
        <dbReference type="EMBL" id="CCD15539.1"/>
    </source>
</evidence>
<dbReference type="GO" id="GO:0022857">
    <property type="term" value="F:transmembrane transporter activity"/>
    <property type="evidence" value="ECO:0007669"/>
    <property type="project" value="InterPro"/>
</dbReference>